<dbReference type="AlphaFoldDB" id="A0ABD0K7I2"/>
<gene>
    <name evidence="1" type="ORF">BaRGS_00025803</name>
</gene>
<accession>A0ABD0K7I2</accession>
<evidence type="ECO:0000313" key="1">
    <source>
        <dbReference type="EMBL" id="KAK7482903.1"/>
    </source>
</evidence>
<sequence>MWKKGWVFDRKNGREGWDEERVVWEGGRGEARDEPTRAGLDPFAPKDNVRAIKSGLGGHKAPLAARCVTASQQKTQCRPFRRARAELAQPAAKMKRRCGICY</sequence>
<proteinExistence type="predicted"/>
<keyword evidence="2" id="KW-1185">Reference proteome</keyword>
<name>A0ABD0K7I2_9CAEN</name>
<organism evidence="1 2">
    <name type="scientific">Batillaria attramentaria</name>
    <dbReference type="NCBI Taxonomy" id="370345"/>
    <lineage>
        <taxon>Eukaryota</taxon>
        <taxon>Metazoa</taxon>
        <taxon>Spiralia</taxon>
        <taxon>Lophotrochozoa</taxon>
        <taxon>Mollusca</taxon>
        <taxon>Gastropoda</taxon>
        <taxon>Caenogastropoda</taxon>
        <taxon>Sorbeoconcha</taxon>
        <taxon>Cerithioidea</taxon>
        <taxon>Batillariidae</taxon>
        <taxon>Batillaria</taxon>
    </lineage>
</organism>
<protein>
    <submittedName>
        <fullName evidence="1">Uncharacterized protein</fullName>
    </submittedName>
</protein>
<evidence type="ECO:0000313" key="2">
    <source>
        <dbReference type="Proteomes" id="UP001519460"/>
    </source>
</evidence>
<dbReference type="Proteomes" id="UP001519460">
    <property type="component" value="Unassembled WGS sequence"/>
</dbReference>
<comment type="caution">
    <text evidence="1">The sequence shown here is derived from an EMBL/GenBank/DDBJ whole genome shotgun (WGS) entry which is preliminary data.</text>
</comment>
<reference evidence="1 2" key="1">
    <citation type="journal article" date="2023" name="Sci. Data">
        <title>Genome assembly of the Korean intertidal mud-creeper Batillaria attramentaria.</title>
        <authorList>
            <person name="Patra A.K."/>
            <person name="Ho P.T."/>
            <person name="Jun S."/>
            <person name="Lee S.J."/>
            <person name="Kim Y."/>
            <person name="Won Y.J."/>
        </authorList>
    </citation>
    <scope>NUCLEOTIDE SEQUENCE [LARGE SCALE GENOMIC DNA]</scope>
    <source>
        <strain evidence="1">Wonlab-2016</strain>
    </source>
</reference>
<dbReference type="EMBL" id="JACVVK020000236">
    <property type="protein sequence ID" value="KAK7482903.1"/>
    <property type="molecule type" value="Genomic_DNA"/>
</dbReference>